<dbReference type="InterPro" id="IPR024983">
    <property type="entry name" value="CHAT_dom"/>
</dbReference>
<dbReference type="Pfam" id="PF13676">
    <property type="entry name" value="TIR_2"/>
    <property type="match status" value="1"/>
</dbReference>
<dbReference type="GO" id="GO:0007165">
    <property type="term" value="P:signal transduction"/>
    <property type="evidence" value="ECO:0007669"/>
    <property type="project" value="InterPro"/>
</dbReference>
<evidence type="ECO:0000313" key="4">
    <source>
        <dbReference type="Proteomes" id="UP000033393"/>
    </source>
</evidence>
<evidence type="ECO:0000256" key="1">
    <source>
        <dbReference type="SAM" id="MobiDB-lite"/>
    </source>
</evidence>
<keyword evidence="4" id="KW-1185">Reference proteome</keyword>
<dbReference type="RefSeq" id="WP_045314170.1">
    <property type="nucleotide sequence ID" value="NZ_JYJG01000204.1"/>
</dbReference>
<dbReference type="OrthoDB" id="3646878at2"/>
<evidence type="ECO:0000313" key="3">
    <source>
        <dbReference type="EMBL" id="KJK45591.1"/>
    </source>
</evidence>
<dbReference type="PATRIC" id="fig|68170.10.peg.6364"/>
<dbReference type="InterPro" id="IPR000157">
    <property type="entry name" value="TIR_dom"/>
</dbReference>
<organism evidence="3 4">
    <name type="scientific">Lentzea aerocolonigenes</name>
    <name type="common">Lechevalieria aerocolonigenes</name>
    <name type="synonym">Saccharothrix aerocolonigenes</name>
    <dbReference type="NCBI Taxonomy" id="68170"/>
    <lineage>
        <taxon>Bacteria</taxon>
        <taxon>Bacillati</taxon>
        <taxon>Actinomycetota</taxon>
        <taxon>Actinomycetes</taxon>
        <taxon>Pseudonocardiales</taxon>
        <taxon>Pseudonocardiaceae</taxon>
        <taxon>Lentzea</taxon>
    </lineage>
</organism>
<dbReference type="InterPro" id="IPR011990">
    <property type="entry name" value="TPR-like_helical_dom_sf"/>
</dbReference>
<reference evidence="3 4" key="1">
    <citation type="submission" date="2015-02" db="EMBL/GenBank/DDBJ databases">
        <authorList>
            <person name="Ju K.-S."/>
            <person name="Doroghazi J.R."/>
            <person name="Metcalf W."/>
        </authorList>
    </citation>
    <scope>NUCLEOTIDE SEQUENCE [LARGE SCALE GENOMIC DNA]</scope>
    <source>
        <strain evidence="3 4">NRRL B-16140</strain>
    </source>
</reference>
<gene>
    <name evidence="3" type="ORF">UK23_25525</name>
</gene>
<dbReference type="SUPFAM" id="SSF52200">
    <property type="entry name" value="Toll/Interleukin receptor TIR domain"/>
    <property type="match status" value="1"/>
</dbReference>
<protein>
    <recommendedName>
        <fullName evidence="2">TIR domain-containing protein</fullName>
    </recommendedName>
</protein>
<comment type="caution">
    <text evidence="3">The sequence shown here is derived from an EMBL/GenBank/DDBJ whole genome shotgun (WGS) entry which is preliminary data.</text>
</comment>
<accession>A0A0F0GSM9</accession>
<dbReference type="EMBL" id="JYJG01000204">
    <property type="protein sequence ID" value="KJK45591.1"/>
    <property type="molecule type" value="Genomic_DNA"/>
</dbReference>
<dbReference type="AlphaFoldDB" id="A0A0F0GSM9"/>
<evidence type="ECO:0000259" key="2">
    <source>
        <dbReference type="PROSITE" id="PS50104"/>
    </source>
</evidence>
<sequence>MELEPGTPLANAIRTAQAAVRRRDVHGVDHAYAEAAKINRIIAHDHCATLLNMGEIGRAAQRCDEYLASADDTELRVLRAQIRSAATDHATAAQDVRELRKRNLTELQQAVLARVAALAAADRYDYPTAESELDAAERHFRRSGHPEHLEAIGNDRLLLDVRRGARVPKLDDQAPRTPAEFLQRSAALRRDVRYEEALALMTKCATGLEVEPALRFAVLHELTVLLVMTRQAGVARKLFPLLVAAAGPEVLSRLPDATQTLNPERHLDHVRRLIAEDELVKAEGLLGEGTSALWHLASAELAYARGRLEQAAQHFRQAATRSGHAELKALALRKLGDTCADTGDEDQAAKFWNESHHVEEDIADHQTSPGIKLRMLRAARDEHDGRVLAAVRRVRRDGRKALAALAVAVEAARGATILTEPRDLPRFTDLRAARRWLHRTIRHLPRDQVVWMMHATPDELHHLIIGRRITHLTTDVQVGDLTETIRRLKAWSPRYDPAILGSLLAELTTLISLEEVLKALPPKATRIAVVAGDVLADIPLAGLPVPGTRHYLGLTHALSNLPCLSALPPLHRRSSKQRGDETAIFSPDPKLRRATTKGEPFSEAAELEPTLKQHRFHRVRIDAHGTHNRRDPDRSWLTFGKDRVYAEALGNMDFSTCGTVVLGACESGMTQQRGRDEKVGFVRSAITAGAGAVVAARWKAEDQAAQQVLDAFDRNLAKLPRDRALQHALREVADRHPADWACWSLYGDAGVQTKAGPLRRRLRKNGEPVPLETRPKVFLSFAGKDRPHAEQLRAELEARNVNAYLDEHEIAPGANVVASLSDALATSDYYVLLWSANTPSREWVTEEWTAAFTLQLTRKRAFLFIVRLDEEPLPPLLAPRKHIDLVEAADRLVSTWRADRKSELPVFPQPVPPQPGGPTVAISVRSHDLGVTHVVMTPLHLTGAELYRAVFKAMQLPTEQATFNGTIGMRFSYELFQQDKPIPDDQSTVELVSDLVDIAVRVESFGPRGPYNNKEFRPDEDLDEGLDVDQQRMLLVAAFRHLLP</sequence>
<dbReference type="InterPro" id="IPR035897">
    <property type="entry name" value="Toll_tir_struct_dom_sf"/>
</dbReference>
<dbReference type="Proteomes" id="UP000033393">
    <property type="component" value="Unassembled WGS sequence"/>
</dbReference>
<dbReference type="Gene3D" id="1.25.40.10">
    <property type="entry name" value="Tetratricopeptide repeat domain"/>
    <property type="match status" value="1"/>
</dbReference>
<dbReference type="Gene3D" id="3.40.50.10140">
    <property type="entry name" value="Toll/interleukin-1 receptor homology (TIR) domain"/>
    <property type="match status" value="1"/>
</dbReference>
<feature type="region of interest" description="Disordered" evidence="1">
    <location>
        <begin position="571"/>
        <end position="605"/>
    </location>
</feature>
<dbReference type="Pfam" id="PF12770">
    <property type="entry name" value="CHAT"/>
    <property type="match status" value="1"/>
</dbReference>
<proteinExistence type="predicted"/>
<dbReference type="PROSITE" id="PS50104">
    <property type="entry name" value="TIR"/>
    <property type="match status" value="1"/>
</dbReference>
<feature type="domain" description="TIR" evidence="2">
    <location>
        <begin position="773"/>
        <end position="903"/>
    </location>
</feature>
<name>A0A0F0GSM9_LENAE</name>
<dbReference type="STRING" id="68170.GCA_000974445_07395"/>